<evidence type="ECO:0000256" key="1">
    <source>
        <dbReference type="ARBA" id="ARBA00001946"/>
    </source>
</evidence>
<dbReference type="GeneID" id="75074622"/>
<organism evidence="3 4">
    <name type="scientific">Fusobacterium necrophorum subsp. funduliforme B35</name>
    <dbReference type="NCBI Taxonomy" id="1226633"/>
    <lineage>
        <taxon>Bacteria</taxon>
        <taxon>Fusobacteriati</taxon>
        <taxon>Fusobacteriota</taxon>
        <taxon>Fusobacteriia</taxon>
        <taxon>Fusobacteriales</taxon>
        <taxon>Fusobacteriaceae</taxon>
        <taxon>Fusobacterium</taxon>
    </lineage>
</organism>
<dbReference type="InterPro" id="IPR020084">
    <property type="entry name" value="NUDIX_hydrolase_CS"/>
</dbReference>
<dbReference type="OrthoDB" id="9806150at2"/>
<dbReference type="PANTHER" id="PTHR11839:SF18">
    <property type="entry name" value="NUDIX HYDROLASE DOMAIN-CONTAINING PROTEIN"/>
    <property type="match status" value="1"/>
</dbReference>
<comment type="caution">
    <text evidence="3">The sequence shown here is derived from an EMBL/GenBank/DDBJ whole genome shotgun (WGS) entry which is preliminary data.</text>
</comment>
<dbReference type="RefSeq" id="WP_005956616.1">
    <property type="nucleotide sequence ID" value="NZ_AOJP01000014.1"/>
</dbReference>
<dbReference type="Gene3D" id="3.90.79.10">
    <property type="entry name" value="Nucleoside Triphosphate Pyrophosphohydrolase"/>
    <property type="match status" value="1"/>
</dbReference>
<dbReference type="PANTHER" id="PTHR11839">
    <property type="entry name" value="UDP/ADP-SUGAR PYROPHOSPHATASE"/>
    <property type="match status" value="1"/>
</dbReference>
<dbReference type="PROSITE" id="PS00893">
    <property type="entry name" value="NUDIX_BOX"/>
    <property type="match status" value="1"/>
</dbReference>
<dbReference type="GO" id="GO:0005829">
    <property type="term" value="C:cytosol"/>
    <property type="evidence" value="ECO:0007669"/>
    <property type="project" value="TreeGrafter"/>
</dbReference>
<dbReference type="GO" id="GO:0019693">
    <property type="term" value="P:ribose phosphate metabolic process"/>
    <property type="evidence" value="ECO:0007669"/>
    <property type="project" value="TreeGrafter"/>
</dbReference>
<dbReference type="InterPro" id="IPR000086">
    <property type="entry name" value="NUDIX_hydrolase_dom"/>
</dbReference>
<keyword evidence="2" id="KW-0378">Hydrolase</keyword>
<dbReference type="AlphaFoldDB" id="A0A017H3C7"/>
<dbReference type="EMBL" id="AUZI01000032">
    <property type="protein sequence ID" value="KID48121.1"/>
    <property type="molecule type" value="Genomic_DNA"/>
</dbReference>
<proteinExistence type="predicted"/>
<evidence type="ECO:0000313" key="4">
    <source>
        <dbReference type="Proteomes" id="UP000031184"/>
    </source>
</evidence>
<dbReference type="SUPFAM" id="SSF55811">
    <property type="entry name" value="Nudix"/>
    <property type="match status" value="1"/>
</dbReference>
<dbReference type="CDD" id="cd03424">
    <property type="entry name" value="NUDIX_ADPRase_Nudt5_UGPPase_Nudt14"/>
    <property type="match status" value="1"/>
</dbReference>
<dbReference type="GO" id="GO:0006753">
    <property type="term" value="P:nucleoside phosphate metabolic process"/>
    <property type="evidence" value="ECO:0007669"/>
    <property type="project" value="TreeGrafter"/>
</dbReference>
<accession>A0A017H3C7</accession>
<reference evidence="3 4" key="1">
    <citation type="submission" date="2013-08" db="EMBL/GenBank/DDBJ databases">
        <title>An opportunistic ruminal bacterium that causes liver abscesses in cattle.</title>
        <authorList>
            <person name="Benahmed F.H."/>
            <person name="Rasmussen M."/>
            <person name="Harbottle H."/>
            <person name="Soppet D."/>
            <person name="Nagaraja T.G."/>
            <person name="Davidson M."/>
        </authorList>
    </citation>
    <scope>NUCLEOTIDE SEQUENCE [LARGE SCALE GENOMIC DNA]</scope>
    <source>
        <strain evidence="3 4">B35</strain>
    </source>
</reference>
<dbReference type="Pfam" id="PF00293">
    <property type="entry name" value="NUDIX"/>
    <property type="match status" value="1"/>
</dbReference>
<evidence type="ECO:0000313" key="3">
    <source>
        <dbReference type="EMBL" id="KID48121.1"/>
    </source>
</evidence>
<dbReference type="GO" id="GO:0016787">
    <property type="term" value="F:hydrolase activity"/>
    <property type="evidence" value="ECO:0007669"/>
    <property type="project" value="UniProtKB-KW"/>
</dbReference>
<gene>
    <name evidence="3" type="ORF">C095_12080</name>
</gene>
<dbReference type="InterPro" id="IPR015797">
    <property type="entry name" value="NUDIX_hydrolase-like_dom_sf"/>
</dbReference>
<dbReference type="PROSITE" id="PS51462">
    <property type="entry name" value="NUDIX"/>
    <property type="match status" value="1"/>
</dbReference>
<evidence type="ECO:0000256" key="2">
    <source>
        <dbReference type="ARBA" id="ARBA00022801"/>
    </source>
</evidence>
<comment type="cofactor">
    <cofactor evidence="1">
        <name>Mg(2+)</name>
        <dbReference type="ChEBI" id="CHEBI:18420"/>
    </cofactor>
</comment>
<dbReference type="Proteomes" id="UP000031184">
    <property type="component" value="Unassembled WGS sequence"/>
</dbReference>
<protein>
    <submittedName>
        <fullName evidence="3">DNA mismatch repair protein MutT</fullName>
    </submittedName>
</protein>
<name>A0A017H3C7_9FUSO</name>
<dbReference type="PATRIC" id="fig|1226633.4.peg.2426"/>
<sequence length="179" mass="20734">MRKLTKIKTNELKFLKPAIEKHPNNEMQLEFLIKQNAVAALLLNEDASKVFLVKQYRPGAGKEIYEIPAGLIEEKEDPKLACFREVEEETGYLASDYKVLYEARNPLFVSPGYTEEALYFYVFQLHSDTVSPQTLHLDEGEELVGAWFPIDEIFSNHRPHISYDLKTVFCFLLWKSLNS</sequence>